<name>A0A8H6CNU4_9LECA</name>
<sequence>MFSTARRLVSAVTPKLVVDTDGQLLNALREGSETLQNVTDQFAPLMKRFRIYFFWEQEKTTILHSKAYEIVDESSAAPILENTERSGIAADHSHMCKFENSDAPGSRIVVAALMRYARESPALVESRWSQAKEMLRTQRSAEATELTGVGVLAERVYPTAFFATIQRVAVRHIYALGGR</sequence>
<dbReference type="GeneID" id="59337762"/>
<proteinExistence type="predicted"/>
<protein>
    <submittedName>
        <fullName evidence="1">Uncharacterized protein</fullName>
    </submittedName>
</protein>
<dbReference type="PANTHER" id="PTHR48187:SF2">
    <property type="entry name" value="LD21810P"/>
    <property type="match status" value="1"/>
</dbReference>
<evidence type="ECO:0000313" key="2">
    <source>
        <dbReference type="Proteomes" id="UP000593566"/>
    </source>
</evidence>
<reference evidence="1 2" key="1">
    <citation type="journal article" date="2020" name="Genomics">
        <title>Complete, high-quality genomes from long-read metagenomic sequencing of two wolf lichen thalli reveals enigmatic genome architecture.</title>
        <authorList>
            <person name="McKenzie S.K."/>
            <person name="Walston R.F."/>
            <person name="Allen J.L."/>
        </authorList>
    </citation>
    <scope>NUCLEOTIDE SEQUENCE [LARGE SCALE GENOMIC DNA]</scope>
    <source>
        <strain evidence="1">WasteWater1</strain>
    </source>
</reference>
<organism evidence="1 2">
    <name type="scientific">Letharia lupina</name>
    <dbReference type="NCBI Taxonomy" id="560253"/>
    <lineage>
        <taxon>Eukaryota</taxon>
        <taxon>Fungi</taxon>
        <taxon>Dikarya</taxon>
        <taxon>Ascomycota</taxon>
        <taxon>Pezizomycotina</taxon>
        <taxon>Lecanoromycetes</taxon>
        <taxon>OSLEUM clade</taxon>
        <taxon>Lecanoromycetidae</taxon>
        <taxon>Lecanorales</taxon>
        <taxon>Lecanorineae</taxon>
        <taxon>Parmeliaceae</taxon>
        <taxon>Letharia</taxon>
    </lineage>
</organism>
<evidence type="ECO:0000313" key="1">
    <source>
        <dbReference type="EMBL" id="KAF6226501.1"/>
    </source>
</evidence>
<gene>
    <name evidence="1" type="ORF">HO133_009367</name>
</gene>
<keyword evidence="2" id="KW-1185">Reference proteome</keyword>
<dbReference type="PANTHER" id="PTHR48187">
    <property type="entry name" value="LD21810P"/>
    <property type="match status" value="1"/>
</dbReference>
<dbReference type="Proteomes" id="UP000593566">
    <property type="component" value="Unassembled WGS sequence"/>
</dbReference>
<accession>A0A8H6CNU4</accession>
<comment type="caution">
    <text evidence="1">The sequence shown here is derived from an EMBL/GenBank/DDBJ whole genome shotgun (WGS) entry which is preliminary data.</text>
</comment>
<dbReference type="EMBL" id="JACCJB010000006">
    <property type="protein sequence ID" value="KAF6226501.1"/>
    <property type="molecule type" value="Genomic_DNA"/>
</dbReference>
<dbReference type="AlphaFoldDB" id="A0A8H6CNU4"/>
<dbReference type="RefSeq" id="XP_037155054.1">
    <property type="nucleotide sequence ID" value="XM_037300228.1"/>
</dbReference>